<name>A0A9W8P9U0_9AGAR</name>
<proteinExistence type="predicted"/>
<dbReference type="Proteomes" id="UP001142393">
    <property type="component" value="Unassembled WGS sequence"/>
</dbReference>
<keyword evidence="2" id="KW-1185">Reference proteome</keyword>
<gene>
    <name evidence="1" type="ORF">DFH05DRAFT_1373722</name>
</gene>
<organism evidence="1 2">
    <name type="scientific">Lentinula detonsa</name>
    <dbReference type="NCBI Taxonomy" id="2804962"/>
    <lineage>
        <taxon>Eukaryota</taxon>
        <taxon>Fungi</taxon>
        <taxon>Dikarya</taxon>
        <taxon>Basidiomycota</taxon>
        <taxon>Agaricomycotina</taxon>
        <taxon>Agaricomycetes</taxon>
        <taxon>Agaricomycetidae</taxon>
        <taxon>Agaricales</taxon>
        <taxon>Marasmiineae</taxon>
        <taxon>Omphalotaceae</taxon>
        <taxon>Lentinula</taxon>
    </lineage>
</organism>
<feature type="non-terminal residue" evidence="1">
    <location>
        <position position="77"/>
    </location>
</feature>
<reference evidence="1 2" key="1">
    <citation type="journal article" date="2023" name="Proc. Natl. Acad. Sci. U.S.A.">
        <title>A global phylogenomic analysis of the shiitake genus Lentinula.</title>
        <authorList>
            <person name="Sierra-Patev S."/>
            <person name="Min B."/>
            <person name="Naranjo-Ortiz M."/>
            <person name="Looney B."/>
            <person name="Konkel Z."/>
            <person name="Slot J.C."/>
            <person name="Sakamoto Y."/>
            <person name="Steenwyk J.L."/>
            <person name="Rokas A."/>
            <person name="Carro J."/>
            <person name="Camarero S."/>
            <person name="Ferreira P."/>
            <person name="Molpeceres G."/>
            <person name="Ruiz-Duenas F.J."/>
            <person name="Serrano A."/>
            <person name="Henrissat B."/>
            <person name="Drula E."/>
            <person name="Hughes K.W."/>
            <person name="Mata J.L."/>
            <person name="Ishikawa N.K."/>
            <person name="Vargas-Isla R."/>
            <person name="Ushijima S."/>
            <person name="Smith C.A."/>
            <person name="Donoghue J."/>
            <person name="Ahrendt S."/>
            <person name="Andreopoulos W."/>
            <person name="He G."/>
            <person name="LaButti K."/>
            <person name="Lipzen A."/>
            <person name="Ng V."/>
            <person name="Riley R."/>
            <person name="Sandor L."/>
            <person name="Barry K."/>
            <person name="Martinez A.T."/>
            <person name="Xiao Y."/>
            <person name="Gibbons J.G."/>
            <person name="Terashima K."/>
            <person name="Grigoriev I.V."/>
            <person name="Hibbett D."/>
        </authorList>
    </citation>
    <scope>NUCLEOTIDE SEQUENCE [LARGE SCALE GENOMIC DNA]</scope>
    <source>
        <strain evidence="1 2">TFB7810</strain>
    </source>
</reference>
<sequence length="77" mass="9102">IDQSLDRWEKSRPTMEGRRLIITMIVGGMTQYLTKVQGMPKEVECRLEKWIRNFLWNEKNHVRINKETINAPIDMGG</sequence>
<protein>
    <submittedName>
        <fullName evidence="1">Uncharacterized protein</fullName>
    </submittedName>
</protein>
<dbReference type="AlphaFoldDB" id="A0A9W8P9U0"/>
<dbReference type="EMBL" id="JANVFU010000002">
    <property type="protein sequence ID" value="KAJ3749694.1"/>
    <property type="molecule type" value="Genomic_DNA"/>
</dbReference>
<comment type="caution">
    <text evidence="1">The sequence shown here is derived from an EMBL/GenBank/DDBJ whole genome shotgun (WGS) entry which is preliminary data.</text>
</comment>
<evidence type="ECO:0000313" key="2">
    <source>
        <dbReference type="Proteomes" id="UP001142393"/>
    </source>
</evidence>
<feature type="non-terminal residue" evidence="1">
    <location>
        <position position="1"/>
    </location>
</feature>
<evidence type="ECO:0000313" key="1">
    <source>
        <dbReference type="EMBL" id="KAJ3749694.1"/>
    </source>
</evidence>
<accession>A0A9W8P9U0</accession>